<feature type="transmembrane region" description="Helical" evidence="2">
    <location>
        <begin position="3357"/>
        <end position="3377"/>
    </location>
</feature>
<keyword evidence="2" id="KW-0812">Transmembrane</keyword>
<evidence type="ECO:0000313" key="4">
    <source>
        <dbReference type="Proteomes" id="UP001153954"/>
    </source>
</evidence>
<accession>A0AAU9V5K3</accession>
<dbReference type="Proteomes" id="UP001153954">
    <property type="component" value="Unassembled WGS sequence"/>
</dbReference>
<feature type="compositionally biased region" description="Polar residues" evidence="1">
    <location>
        <begin position="422"/>
        <end position="436"/>
    </location>
</feature>
<sequence>MKTTDISDFGDQSCSCTSCLYRSESDRSSLRRIISFGSRIDRLYYGKYIPLRERKLLEKLVRTRAAYDDIKAQLLSSSTISLDTKSGSKPHGKETMKKLRHPQHSDTILELVDLVDEGKKIESKELSGCCSCCSCSSKLNLRYKSTDKQGLKRSYPGGYRHIREKIGDSRKRGVRFKAKHIKSDPCTCTFKFSGMLSSKVKPKKLRTFHRLSHADFMPTTDEEINQRPKKLRSLVRSSIENLKQSKTQLKNIMTEGVKKINESKAIIQGKLDLQTKNSLEKLNKAKNNIKSKNKLQKKSYEIPKTVNKEICECPEKNLISHIKKDSLSKFKEDLKRKRILKDWECDSECFEDFCIPEDCYYKLKQLGSRHLKPKHDKDKKSSIITQDEKIGEPFINPSVKNQSKELNRFGPTIDKQKPILRAQQTREVTSPSQNLATDKDRQTSKKVQKHTKKEDNKKLNFLCKCKKKSKHKNVKTDALKPAPNLNNKIKINKSPLHRPREQGLHIYSKAKTENVGPEIQQQVVRIGSSFTFNIEFYKNKGDSSKSMSRNSLQRIPKYSNELVIKNNNKQFVKIPKSGRKRQRGSQIQLEVPKKNTMAGEDNLKRCVCPVKLKFKRNKNKAETILQKEIETTDKSMMTLNSVSSPCEPLDCAISNRCNLTKCKKRNLKNVETNSYYNTPNTVKFEKTRQNKSKLRRLLLPYECEPGVCEPNMCDPYECIKLISTRKIKTKQHSVQCDCPLIISYTGKRKSISSSTSFKTPSLKAKFVKSTISHRNEKLKNKFMKIKNRKTKAIKNRITSKSDRQIVRIGSSFSFNLEFHKTKSPYTLSPINMNRLPKEAHLASHKKAVKQKYVKTTPSNKYLRKNTGIGTSLKRCFCTLKLQEKKNIKTKRKKVHTTGTDINSNIYSNVVSMSAKSTKTKNDRLLQAFECEPFVCIPGACDPYECLERINKRYKNLKETGSITEPAGKVAVSSTTNSRTSLRTANIQFKPRLKDRKILVKPNKFVSKLKKHSSDRTNQAVKIGSSFSFNIEFVKSNKPSKDVYVKPHVERKTQQRFIVDKKNKTRKINTLNVANVNTQIKEEMKSTKTTMAGNLVKRCFCTLNLQKNRKDQSLSHYKHPSTFPRQYTINTAITEVNPFLTCDKIFSRNKISLNTNPKILSNNMLKKDKLSQNNLHQINFRRCSSVTKKHTQACILNSVSADKWISSSSFAEERQMCFKQMEITNINQYIKHCFCTMNLQIVNKNVSAKKTKSPFKNNKELSKYEKSSAKIGSSFSFNIEISKTAPSSLKSRKPKNNFESQKSSEIKLVKQDENKSKKLKNTGTKGNNKYYNQQSQSAINEIEHKASATIPIIKRCFCTLKLQKKGRRYLKNYNNFQKKVPNSMNPSLKTVMTVNREQNTTFKLVNTAHSLKPYECEPNICKPGHCDPYQCLEIMKRRKFHKRTKESGVDTILPKKSASSFTVGNLSKGTQKSYLKKVKPKQSEVMFSKKSFGFNDIKPSRQIVRVGSSFSFNIEFFKDGIEPSGATAMPQYLKGIKQSEKLSTAIERKKDKKISPDFTLMRNKDTEIKKIPRTASTMTTSLTKRCFCVTQLKDYKIENLDMRLKDKPTFIKKCLCFFKSMKHFTAKKEGIHIRKAPRVHNVHKKTNTHNYIKLDDHRRLPYECEPGLCIPGECNPYDCYEVLKGKKYEKKSKASITAKTNNMRSVSSNSATITTKNVKTQLKNRKNNKDVKKKSFSQSSFRNADRQVVKIGSNFSFNIEFYRDKLPKYNKQTPRQELHLKSEKDSKYKESNSKNLSKNDAIRTRSQRSQVDQIRKKNRSTEDKRFLKRCFCTLQLRNQYSNLLKMQQVKKKQKNQGINLRTKSVMTKKEKYHFNNLKLFECEPNICIPYQCDPYECEKIMKMRRKQQHYKEVASLTKSPKKYSVSSATSPSKKTRHKTQATFDKNYSRNVYTNDKEKSHPIQRVKIGSSFEFNIEFYKNKNNVGLDINKQSRSKKIESKRVTRDKDTYSKERNWKHKQVQFKEKPIKVTSQSTMINDKSLLKRCLCTLFFKKNERKSKQEQQIALRKKTPTIGIETQKPRVETTLLPYECEPQTCVPGQCNPTECLERIMQRRHKNFGGTTNFLQSKSSASTMTKAKAKTKTKRNQFKYHNKDDLQLRKKLTENIGKQAVRIGSNFNFNIEFYKDNIIPHNMSKKLSNSKNRYTHSGDKTSKFKVRQQDKPLLKTKSQLTRTDTSILKRCFCMMKQQKFQKQACVVSNCPEFKEHSIQTKKHTQIHKTKQKNKTDKKMKASTFLKKCLCVLKIRKIDKQRNKMQNVHKHSEIIESQIIPFHLDQNISIQKELLPYECEPNVCVPGKCDPYECQKRIKKRNLGRQQQMSKLSATDKVTSKSKKSQAPKIKFQEHKKKTSYTQKNRSLTNISAKGGNKSLPFPRQSPEIRSRIPEFNTNIDEQAVKIGSNISFNIEFYKQNTPKINTISSKRSNQNLSKAFESVPINKTNDNIHHKNISTMSAFIRNRGSQANVIKTEDKTLEVQNKLNRCFCTLKLQKNVHSKYRGKKINYLGQSLQYPQIFEVRRVAVQQKSKKATKKSQSTVRSVTTQIKKKYIKENKKFTSPHEMCLCKQGITNLTEMETILPYAPTKFKKTSSKTILPVQNKFLTESKIHEVKKIERGKKLHKKKSKRNLNSNHNILTDNEIQHKIIPLKRILCKCASLFSRKPKDIDSLNATNNKSVNFSNNNKIDIKKQKATCNICCEHLIRSSNSDRRPIKRQFVNQNINMKKSKSLILDNKCDKKCKLYSTNEKHKRHPTVAFRIEQKRYPEMDNNLKHSSKSAKQMPDTKIPGAIQQHPMKQKGRNGGKLCTHCQEKVEKLKTNKISSPPLKVRFVDNIPTYNFSNNASNYKKSVGKSFKNDRERNEWQKYFDYCESCGRRLNKVELLKAAGDRSVPDNKKNIIASPEKKPLTNRIKDIFNFNKDIDNVCSGEDRRKPLFEMQLNSGDYNIINKKEVVDNVTKLSKKSVKQDNKMPKSHKKICQCRICLCTKQKTGAHIKVEAKGSKVGKTLGKLLGSSKPKTPTPKNPCTCGSLICSKKSQNMTKVSQTIKQKTNKKPLKPCHCGSPICERESASMRRVLTKSGNAKCICKKENEIKRRKAEIKDAKISAIILKKFNKEDRIRRKRRLKEDKKMEKKINSKASDLILAAESAIDIGKLGITAGISVLNSVARFASDPKQAYLTLKAMKNNPNLLARHLKSAIDNSGASATARRVRLRCMSMRGVKKIKAVLEKYAITNYLLHIADKDPKSRLPKQIKPKRVRERLDFGCSLYMASLRKRPHLSVYDRCPWFYPHFLSIVNVWKQFTDIMLFLLAVVVWSPCILCMEVCRAMMCCFFCTG</sequence>
<feature type="compositionally biased region" description="Polar residues" evidence="1">
    <location>
        <begin position="2408"/>
        <end position="2420"/>
    </location>
</feature>
<keyword evidence="4" id="KW-1185">Reference proteome</keyword>
<evidence type="ECO:0000256" key="1">
    <source>
        <dbReference type="SAM" id="MobiDB-lite"/>
    </source>
</evidence>
<proteinExistence type="predicted"/>
<name>A0AAU9V5K3_EUPED</name>
<feature type="region of interest" description="Disordered" evidence="1">
    <location>
        <begin position="1920"/>
        <end position="1939"/>
    </location>
</feature>
<feature type="region of interest" description="Disordered" evidence="1">
    <location>
        <begin position="409"/>
        <end position="453"/>
    </location>
</feature>
<feature type="region of interest" description="Disordered" evidence="1">
    <location>
        <begin position="2371"/>
        <end position="2432"/>
    </location>
</feature>
<reference evidence="3" key="1">
    <citation type="submission" date="2022-03" db="EMBL/GenBank/DDBJ databases">
        <authorList>
            <person name="Tunstrom K."/>
        </authorList>
    </citation>
    <scope>NUCLEOTIDE SEQUENCE</scope>
</reference>
<feature type="compositionally biased region" description="Polar residues" evidence="1">
    <location>
        <begin position="2372"/>
        <end position="2385"/>
    </location>
</feature>
<feature type="compositionally biased region" description="Basic and acidic residues" evidence="1">
    <location>
        <begin position="1773"/>
        <end position="1791"/>
    </location>
</feature>
<evidence type="ECO:0000313" key="3">
    <source>
        <dbReference type="EMBL" id="CAH2107057.1"/>
    </source>
</evidence>
<keyword evidence="2" id="KW-1133">Transmembrane helix</keyword>
<dbReference type="EMBL" id="CAKOGL010000030">
    <property type="protein sequence ID" value="CAH2107057.1"/>
    <property type="molecule type" value="Genomic_DNA"/>
</dbReference>
<comment type="caution">
    <text evidence="3">The sequence shown here is derived from an EMBL/GenBank/DDBJ whole genome shotgun (WGS) entry which is preliminary data.</text>
</comment>
<gene>
    <name evidence="3" type="ORF">EEDITHA_LOCUS21121</name>
</gene>
<evidence type="ECO:0000256" key="2">
    <source>
        <dbReference type="SAM" id="Phobius"/>
    </source>
</evidence>
<feature type="region of interest" description="Disordered" evidence="1">
    <location>
        <begin position="1767"/>
        <end position="1819"/>
    </location>
</feature>
<evidence type="ECO:0008006" key="5">
    <source>
        <dbReference type="Google" id="ProtNLM"/>
    </source>
</evidence>
<organism evidence="3 4">
    <name type="scientific">Euphydryas editha</name>
    <name type="common">Edith's checkerspot</name>
    <dbReference type="NCBI Taxonomy" id="104508"/>
    <lineage>
        <taxon>Eukaryota</taxon>
        <taxon>Metazoa</taxon>
        <taxon>Ecdysozoa</taxon>
        <taxon>Arthropoda</taxon>
        <taxon>Hexapoda</taxon>
        <taxon>Insecta</taxon>
        <taxon>Pterygota</taxon>
        <taxon>Neoptera</taxon>
        <taxon>Endopterygota</taxon>
        <taxon>Lepidoptera</taxon>
        <taxon>Glossata</taxon>
        <taxon>Ditrysia</taxon>
        <taxon>Papilionoidea</taxon>
        <taxon>Nymphalidae</taxon>
        <taxon>Nymphalinae</taxon>
        <taxon>Euphydryas</taxon>
    </lineage>
</organism>
<protein>
    <recommendedName>
        <fullName evidence="5">C2H2-type domain-containing protein</fullName>
    </recommendedName>
</protein>
<keyword evidence="2" id="KW-0472">Membrane</keyword>